<dbReference type="EMBL" id="AMQN01014816">
    <property type="status" value="NOT_ANNOTATED_CDS"/>
    <property type="molecule type" value="Genomic_DNA"/>
</dbReference>
<gene>
    <name evidence="2" type="ORF">CAPTEDRAFT_212532</name>
</gene>
<proteinExistence type="predicted"/>
<reference evidence="4" key="1">
    <citation type="submission" date="2012-12" db="EMBL/GenBank/DDBJ databases">
        <authorList>
            <person name="Hellsten U."/>
            <person name="Grimwood J."/>
            <person name="Chapman J.A."/>
            <person name="Shapiro H."/>
            <person name="Aerts A."/>
            <person name="Otillar R.P."/>
            <person name="Terry A.Y."/>
            <person name="Boore J.L."/>
            <person name="Simakov O."/>
            <person name="Marletaz F."/>
            <person name="Cho S.-J."/>
            <person name="Edsinger-Gonzales E."/>
            <person name="Havlak P."/>
            <person name="Kuo D.-H."/>
            <person name="Larsson T."/>
            <person name="Lv J."/>
            <person name="Arendt D."/>
            <person name="Savage R."/>
            <person name="Osoegawa K."/>
            <person name="de Jong P."/>
            <person name="Lindberg D.R."/>
            <person name="Seaver E.C."/>
            <person name="Weisblat D.A."/>
            <person name="Putnam N.H."/>
            <person name="Grigoriev I.V."/>
            <person name="Rokhsar D.S."/>
        </authorList>
    </citation>
    <scope>NUCLEOTIDE SEQUENCE</scope>
    <source>
        <strain evidence="4">I ESC-2004</strain>
    </source>
</reference>
<accession>R7TEJ0</accession>
<evidence type="ECO:0008006" key="5">
    <source>
        <dbReference type="Google" id="ProtNLM"/>
    </source>
</evidence>
<keyword evidence="1" id="KW-0732">Signal</keyword>
<sequence length="136" mass="14902">MAPTLAWFIFIILSVIVPTSSHKVVIECFECSWQVTPETVTSEIDSEVCGPTVDINAASTKTCDGICKKVETFISSDLKTIERSCQPSCHEYVTGDKVTSCCHNKDLCNTATKMRFSLLCLLALAYATYGISLCET</sequence>
<dbReference type="EnsemblMetazoa" id="CapteT212532">
    <property type="protein sequence ID" value="CapteP212532"/>
    <property type="gene ID" value="CapteG212532"/>
</dbReference>
<reference evidence="3" key="3">
    <citation type="submission" date="2015-06" db="UniProtKB">
        <authorList>
            <consortium name="EnsemblMetazoa"/>
        </authorList>
    </citation>
    <scope>IDENTIFICATION</scope>
</reference>
<dbReference type="HOGENOM" id="CLU_1877402_0_0_1"/>
<evidence type="ECO:0000256" key="1">
    <source>
        <dbReference type="SAM" id="SignalP"/>
    </source>
</evidence>
<protein>
    <recommendedName>
        <fullName evidence="5">UPAR/Ly6 domain-containing protein</fullName>
    </recommendedName>
</protein>
<keyword evidence="4" id="KW-1185">Reference proteome</keyword>
<evidence type="ECO:0000313" key="4">
    <source>
        <dbReference type="Proteomes" id="UP000014760"/>
    </source>
</evidence>
<evidence type="ECO:0000313" key="3">
    <source>
        <dbReference type="EnsemblMetazoa" id="CapteP212532"/>
    </source>
</evidence>
<organism evidence="2">
    <name type="scientific">Capitella teleta</name>
    <name type="common">Polychaete worm</name>
    <dbReference type="NCBI Taxonomy" id="283909"/>
    <lineage>
        <taxon>Eukaryota</taxon>
        <taxon>Metazoa</taxon>
        <taxon>Spiralia</taxon>
        <taxon>Lophotrochozoa</taxon>
        <taxon>Annelida</taxon>
        <taxon>Polychaeta</taxon>
        <taxon>Sedentaria</taxon>
        <taxon>Scolecida</taxon>
        <taxon>Capitellidae</taxon>
        <taxon>Capitella</taxon>
    </lineage>
</organism>
<dbReference type="AlphaFoldDB" id="R7TEJ0"/>
<name>R7TEJ0_CAPTE</name>
<evidence type="ECO:0000313" key="2">
    <source>
        <dbReference type="EMBL" id="ELT89481.1"/>
    </source>
</evidence>
<feature type="signal peptide" evidence="1">
    <location>
        <begin position="1"/>
        <end position="21"/>
    </location>
</feature>
<dbReference type="Proteomes" id="UP000014760">
    <property type="component" value="Unassembled WGS sequence"/>
</dbReference>
<dbReference type="EMBL" id="KB311325">
    <property type="protein sequence ID" value="ELT89481.1"/>
    <property type="molecule type" value="Genomic_DNA"/>
</dbReference>
<feature type="chain" id="PRO_5008786921" description="UPAR/Ly6 domain-containing protein" evidence="1">
    <location>
        <begin position="22"/>
        <end position="136"/>
    </location>
</feature>
<reference evidence="2 4" key="2">
    <citation type="journal article" date="2013" name="Nature">
        <title>Insights into bilaterian evolution from three spiralian genomes.</title>
        <authorList>
            <person name="Simakov O."/>
            <person name="Marletaz F."/>
            <person name="Cho S.J."/>
            <person name="Edsinger-Gonzales E."/>
            <person name="Havlak P."/>
            <person name="Hellsten U."/>
            <person name="Kuo D.H."/>
            <person name="Larsson T."/>
            <person name="Lv J."/>
            <person name="Arendt D."/>
            <person name="Savage R."/>
            <person name="Osoegawa K."/>
            <person name="de Jong P."/>
            <person name="Grimwood J."/>
            <person name="Chapman J.A."/>
            <person name="Shapiro H."/>
            <person name="Aerts A."/>
            <person name="Otillar R.P."/>
            <person name="Terry A.Y."/>
            <person name="Boore J.L."/>
            <person name="Grigoriev I.V."/>
            <person name="Lindberg D.R."/>
            <person name="Seaver E.C."/>
            <person name="Weisblat D.A."/>
            <person name="Putnam N.H."/>
            <person name="Rokhsar D.S."/>
        </authorList>
    </citation>
    <scope>NUCLEOTIDE SEQUENCE</scope>
    <source>
        <strain evidence="2 4">I ESC-2004</strain>
    </source>
</reference>